<dbReference type="EMBL" id="SNZH01000004">
    <property type="protein sequence ID" value="TDR45945.1"/>
    <property type="molecule type" value="Genomic_DNA"/>
</dbReference>
<feature type="region of interest" description="Disordered" evidence="1">
    <location>
        <begin position="64"/>
        <end position="88"/>
    </location>
</feature>
<organism evidence="3 4">
    <name type="scientific">Tahibacter aquaticus</name>
    <dbReference type="NCBI Taxonomy" id="520092"/>
    <lineage>
        <taxon>Bacteria</taxon>
        <taxon>Pseudomonadati</taxon>
        <taxon>Pseudomonadota</taxon>
        <taxon>Gammaproteobacteria</taxon>
        <taxon>Lysobacterales</taxon>
        <taxon>Rhodanobacteraceae</taxon>
        <taxon>Tahibacter</taxon>
    </lineage>
</organism>
<evidence type="ECO:0000256" key="2">
    <source>
        <dbReference type="SAM" id="SignalP"/>
    </source>
</evidence>
<comment type="caution">
    <text evidence="3">The sequence shown here is derived from an EMBL/GenBank/DDBJ whole genome shotgun (WGS) entry which is preliminary data.</text>
</comment>
<evidence type="ECO:0000313" key="4">
    <source>
        <dbReference type="Proteomes" id="UP000295293"/>
    </source>
</evidence>
<dbReference type="RefSeq" id="WP_243745998.1">
    <property type="nucleotide sequence ID" value="NZ_SNZH01000004.1"/>
</dbReference>
<feature type="signal peptide" evidence="2">
    <location>
        <begin position="1"/>
        <end position="22"/>
    </location>
</feature>
<evidence type="ECO:0000256" key="1">
    <source>
        <dbReference type="SAM" id="MobiDB-lite"/>
    </source>
</evidence>
<sequence length="169" mass="18720">MPVATRFVVLLALAIASLSALAAQPYVDLEQQLTPEQRHATGLDTLTSQQLALLNRLLREKSESVPAGTVADAAGNEAPPHRESDSPRAVPMDLEIRTIKSRLRGPVSSWEPGTEFRLENGQTWKVLKGEMTLRKPLESPEVLVVPGLAGRWFLQVDEDYPKARVYRID</sequence>
<keyword evidence="2" id="KW-0732">Signal</keyword>
<evidence type="ECO:0000313" key="3">
    <source>
        <dbReference type="EMBL" id="TDR45945.1"/>
    </source>
</evidence>
<dbReference type="AlphaFoldDB" id="A0A4R6Z2V6"/>
<accession>A0A4R6Z2V6</accession>
<reference evidence="3 4" key="1">
    <citation type="submission" date="2019-03" db="EMBL/GenBank/DDBJ databases">
        <title>Genomic Encyclopedia of Type Strains, Phase IV (KMG-IV): sequencing the most valuable type-strain genomes for metagenomic binning, comparative biology and taxonomic classification.</title>
        <authorList>
            <person name="Goeker M."/>
        </authorList>
    </citation>
    <scope>NUCLEOTIDE SEQUENCE [LARGE SCALE GENOMIC DNA]</scope>
    <source>
        <strain evidence="3 4">DSM 21667</strain>
    </source>
</reference>
<feature type="chain" id="PRO_5020441127" evidence="2">
    <location>
        <begin position="23"/>
        <end position="169"/>
    </location>
</feature>
<dbReference type="Proteomes" id="UP000295293">
    <property type="component" value="Unassembled WGS sequence"/>
</dbReference>
<proteinExistence type="predicted"/>
<name>A0A4R6Z2V6_9GAMM</name>
<keyword evidence="4" id="KW-1185">Reference proteome</keyword>
<gene>
    <name evidence="3" type="ORF">DFR29_104382</name>
</gene>
<protein>
    <submittedName>
        <fullName evidence="3">Uncharacterized protein</fullName>
    </submittedName>
</protein>